<dbReference type="SUPFAM" id="SSF46689">
    <property type="entry name" value="Homeodomain-like"/>
    <property type="match status" value="1"/>
</dbReference>
<protein>
    <submittedName>
        <fullName evidence="1">SANT/Myb_domain</fullName>
    </submittedName>
</protein>
<proteinExistence type="predicted"/>
<evidence type="ECO:0000313" key="2">
    <source>
        <dbReference type="Proteomes" id="UP001642409"/>
    </source>
</evidence>
<dbReference type="InterPro" id="IPR009057">
    <property type="entry name" value="Homeodomain-like_sf"/>
</dbReference>
<name>A0ABP1LLD7_9EUKA</name>
<comment type="caution">
    <text evidence="1">The sequence shown here is derived from an EMBL/GenBank/DDBJ whole genome shotgun (WGS) entry which is preliminary data.</text>
</comment>
<dbReference type="Proteomes" id="UP001642409">
    <property type="component" value="Unassembled WGS sequence"/>
</dbReference>
<dbReference type="EMBL" id="CAXDID020000403">
    <property type="protein sequence ID" value="CAL6087810.1"/>
    <property type="molecule type" value="Genomic_DNA"/>
</dbReference>
<evidence type="ECO:0000313" key="1">
    <source>
        <dbReference type="EMBL" id="CAL6087810.1"/>
    </source>
</evidence>
<gene>
    <name evidence="1" type="ORF">HINF_LOCUS63825</name>
</gene>
<accession>A0ABP1LLD7</accession>
<keyword evidence="2" id="KW-1185">Reference proteome</keyword>
<organism evidence="1 2">
    <name type="scientific">Hexamita inflata</name>
    <dbReference type="NCBI Taxonomy" id="28002"/>
    <lineage>
        <taxon>Eukaryota</taxon>
        <taxon>Metamonada</taxon>
        <taxon>Diplomonadida</taxon>
        <taxon>Hexamitidae</taxon>
        <taxon>Hexamitinae</taxon>
        <taxon>Hexamita</taxon>
    </lineage>
</organism>
<reference evidence="1 2" key="1">
    <citation type="submission" date="2024-07" db="EMBL/GenBank/DDBJ databases">
        <authorList>
            <person name="Akdeniz Z."/>
        </authorList>
    </citation>
    <scope>NUCLEOTIDE SEQUENCE [LARGE SCALE GENOMIC DNA]</scope>
</reference>
<sequence length="241" mass="28684">MLLVLSHQSRWFFFIIFKFINNYNGGNLCHLISGVEYHKHQNTHNHDNSNYFDQKLVKLSQYFHVFLFDRYKYCTLLLYNSILHLLALCALNQFQFQFHVIIKLKVNQILTIILSRCNISINRTLQINLRESNIALSLEILQTQLSLQNLKSTKVLHYSQWSPSEKARFYTGITVFGFEQLEKVQILVMTKTMVQIKRYATYIQTLFRQMFQETSSMDEFRIYPEDFVQAVGEFLGVRRIL</sequence>